<dbReference type="Pfam" id="PF03591">
    <property type="entry name" value="AzlC"/>
    <property type="match status" value="1"/>
</dbReference>
<dbReference type="AlphaFoldDB" id="A0A9X3FP15"/>
<name>A0A9X3FP15_9LACT</name>
<evidence type="ECO:0000256" key="3">
    <source>
        <dbReference type="ARBA" id="ARBA00022448"/>
    </source>
</evidence>
<protein>
    <submittedName>
        <fullName evidence="9">AzlC family ABC transporter permease</fullName>
    </submittedName>
</protein>
<accession>A0A9X3FP15</accession>
<keyword evidence="4" id="KW-1003">Cell membrane</keyword>
<evidence type="ECO:0000256" key="8">
    <source>
        <dbReference type="SAM" id="Phobius"/>
    </source>
</evidence>
<dbReference type="EMBL" id="JAPRFR010000001">
    <property type="protein sequence ID" value="MCZ0725361.1"/>
    <property type="molecule type" value="Genomic_DNA"/>
</dbReference>
<evidence type="ECO:0000256" key="5">
    <source>
        <dbReference type="ARBA" id="ARBA00022692"/>
    </source>
</evidence>
<evidence type="ECO:0000256" key="4">
    <source>
        <dbReference type="ARBA" id="ARBA00022475"/>
    </source>
</evidence>
<dbReference type="PANTHER" id="PTHR34979:SF1">
    <property type="entry name" value="INNER MEMBRANE PROTEIN YGAZ"/>
    <property type="match status" value="1"/>
</dbReference>
<feature type="transmembrane region" description="Helical" evidence="8">
    <location>
        <begin position="193"/>
        <end position="223"/>
    </location>
</feature>
<organism evidence="9 10">
    <name type="scientific">Aerococcus kribbianus</name>
    <dbReference type="NCBI Taxonomy" id="2999064"/>
    <lineage>
        <taxon>Bacteria</taxon>
        <taxon>Bacillati</taxon>
        <taxon>Bacillota</taxon>
        <taxon>Bacilli</taxon>
        <taxon>Lactobacillales</taxon>
        <taxon>Aerococcaceae</taxon>
        <taxon>Aerococcus</taxon>
    </lineage>
</organism>
<feature type="transmembrane region" description="Helical" evidence="8">
    <location>
        <begin position="12"/>
        <end position="31"/>
    </location>
</feature>
<dbReference type="InterPro" id="IPR011606">
    <property type="entry name" value="Brnchd-chn_aa_trnsp_permease"/>
</dbReference>
<proteinExistence type="inferred from homology"/>
<evidence type="ECO:0000256" key="7">
    <source>
        <dbReference type="ARBA" id="ARBA00023136"/>
    </source>
</evidence>
<keyword evidence="10" id="KW-1185">Reference proteome</keyword>
<dbReference type="PROSITE" id="PS51257">
    <property type="entry name" value="PROKAR_LIPOPROTEIN"/>
    <property type="match status" value="1"/>
</dbReference>
<dbReference type="PANTHER" id="PTHR34979">
    <property type="entry name" value="INNER MEMBRANE PROTEIN YGAZ"/>
    <property type="match status" value="1"/>
</dbReference>
<keyword evidence="5 8" id="KW-0812">Transmembrane</keyword>
<keyword evidence="6 8" id="KW-1133">Transmembrane helix</keyword>
<comment type="similarity">
    <text evidence="2">Belongs to the AzlC family.</text>
</comment>
<sequence length="238" mass="26352">MTDLIRNGLKDAWPIIAGYLPIGLACGLLSAKAGMTWWQIALVSATVYGGSAQFMAASLLLSGAKFLEVFLIIILLNSRHILLTSSLSTYVRTDKLSKLASLGMLTSDENYALNVVRFKEAQAGKRHWTIDQALTLAALTYLSWLIFTVLGAFIGQWVMLPDVVTNFVLIALFIALLVPELQNRETIKVATLSLFLSIVLMIIFHHSLVIIVASLLSLALVFYQDYYRTTRHDKGGWS</sequence>
<gene>
    <name evidence="9" type="ORF">OW157_02120</name>
</gene>
<evidence type="ECO:0000256" key="6">
    <source>
        <dbReference type="ARBA" id="ARBA00022989"/>
    </source>
</evidence>
<dbReference type="GO" id="GO:0005886">
    <property type="term" value="C:plasma membrane"/>
    <property type="evidence" value="ECO:0007669"/>
    <property type="project" value="UniProtKB-SubCell"/>
</dbReference>
<comment type="subcellular location">
    <subcellularLocation>
        <location evidence="1">Cell membrane</location>
        <topology evidence="1">Multi-pass membrane protein</topology>
    </subcellularLocation>
</comment>
<evidence type="ECO:0000256" key="1">
    <source>
        <dbReference type="ARBA" id="ARBA00004651"/>
    </source>
</evidence>
<feature type="transmembrane region" description="Helical" evidence="8">
    <location>
        <begin position="133"/>
        <end position="157"/>
    </location>
</feature>
<reference evidence="9" key="1">
    <citation type="submission" date="2022-12" db="EMBL/GenBank/DDBJ databases">
        <title>Description and comparative metabolic analysis of Aerococcus sp. nov., isolated from the feces of a pig.</title>
        <authorList>
            <person name="Chang Y.-H."/>
        </authorList>
    </citation>
    <scope>NUCLEOTIDE SEQUENCE</scope>
    <source>
        <strain evidence="9">YH-aer222</strain>
    </source>
</reference>
<keyword evidence="7 8" id="KW-0472">Membrane</keyword>
<dbReference type="Proteomes" id="UP001146670">
    <property type="component" value="Unassembled WGS sequence"/>
</dbReference>
<feature type="transmembrane region" description="Helical" evidence="8">
    <location>
        <begin position="51"/>
        <end position="76"/>
    </location>
</feature>
<dbReference type="GO" id="GO:1903785">
    <property type="term" value="P:L-valine transmembrane transport"/>
    <property type="evidence" value="ECO:0007669"/>
    <property type="project" value="TreeGrafter"/>
</dbReference>
<keyword evidence="3" id="KW-0813">Transport</keyword>
<evidence type="ECO:0000313" key="9">
    <source>
        <dbReference type="EMBL" id="MCZ0725361.1"/>
    </source>
</evidence>
<evidence type="ECO:0000313" key="10">
    <source>
        <dbReference type="Proteomes" id="UP001146670"/>
    </source>
</evidence>
<comment type="caution">
    <text evidence="9">The sequence shown here is derived from an EMBL/GenBank/DDBJ whole genome shotgun (WGS) entry which is preliminary data.</text>
</comment>
<dbReference type="RefSeq" id="WP_268751682.1">
    <property type="nucleotide sequence ID" value="NZ_JAPRFQ010000001.1"/>
</dbReference>
<feature type="transmembrane region" description="Helical" evidence="8">
    <location>
        <begin position="163"/>
        <end position="181"/>
    </location>
</feature>
<evidence type="ECO:0000256" key="2">
    <source>
        <dbReference type="ARBA" id="ARBA00010735"/>
    </source>
</evidence>